<evidence type="ECO:0008006" key="4">
    <source>
        <dbReference type="Google" id="ProtNLM"/>
    </source>
</evidence>
<dbReference type="RefSeq" id="WP_006706033.1">
    <property type="nucleotide sequence ID" value="NZ_CP029159.1"/>
</dbReference>
<evidence type="ECO:0000313" key="3">
    <source>
        <dbReference type="Proteomes" id="UP000005940"/>
    </source>
</evidence>
<dbReference type="InterPro" id="IPR036249">
    <property type="entry name" value="Thioredoxin-like_sf"/>
</dbReference>
<evidence type="ECO:0000313" key="2">
    <source>
        <dbReference type="EMBL" id="QKM69325.1"/>
    </source>
</evidence>
<protein>
    <recommendedName>
        <fullName evidence="4">Thioredoxin domain-containing protein</fullName>
    </recommendedName>
</protein>
<sequence>MQSLLWALLILAWVAVVFLTFGYAGLVAKVRELEVNGGGSGSPANDRSRQWPDLAAPDTAHRTLALVVSSTCPTCEEVAPAWSGLRGALTAAGHRAVLVDIDGSGTWDSIGAGEIASGPGLSSPLLLAYQPALLVLDADGSLLAAEPVGSVESLTALTEEYSGGTTPPSTTSSLTTGVAS</sequence>
<reference evidence="2 3" key="1">
    <citation type="journal article" date="2012" name="J. Bacteriol.">
        <title>Draft genome of Streptomyces tsukubaensis NRRL 18488, the producer of the clinically important immunosuppressant tacrolimus (FK506).</title>
        <authorList>
            <person name="Barreiro C."/>
            <person name="Prieto C."/>
            <person name="Sola-Landa A."/>
            <person name="Solera E."/>
            <person name="Martinez-Castro M."/>
            <person name="Perez-Redondo R."/>
            <person name="Garcia-Estrada C."/>
            <person name="Aparicio J.F."/>
            <person name="Fernandez-Martinez L.T."/>
            <person name="Santos-Aberturas J."/>
            <person name="Salehi-Najafabadi Z."/>
            <person name="Rodriguez-Garcia A."/>
            <person name="Tauch A."/>
            <person name="Martin J.F."/>
        </authorList>
    </citation>
    <scope>NUCLEOTIDE SEQUENCE [LARGE SCALE GENOMIC DNA]</scope>
    <source>
        <strain evidence="3">DSM 42081 / NBRC 108919 / NRRL 18488 / 9993</strain>
    </source>
</reference>
<proteinExistence type="predicted"/>
<organism evidence="2 3">
    <name type="scientific">Streptomyces tsukubensis (strain DSM 42081 / NBRC 108919 / NRRL 18488 / 9993)</name>
    <dbReference type="NCBI Taxonomy" id="1114943"/>
    <lineage>
        <taxon>Bacteria</taxon>
        <taxon>Bacillati</taxon>
        <taxon>Actinomycetota</taxon>
        <taxon>Actinomycetes</taxon>
        <taxon>Kitasatosporales</taxon>
        <taxon>Streptomycetaceae</taxon>
        <taxon>Streptomyces</taxon>
    </lineage>
</organism>
<dbReference type="AlphaFoldDB" id="I2N013"/>
<accession>I2N013</accession>
<dbReference type="Proteomes" id="UP000005940">
    <property type="component" value="Chromosome"/>
</dbReference>
<keyword evidence="3" id="KW-1185">Reference proteome</keyword>
<feature type="region of interest" description="Disordered" evidence="1">
    <location>
        <begin position="160"/>
        <end position="180"/>
    </location>
</feature>
<name>I2N013_STRT9</name>
<gene>
    <name evidence="2" type="ORF">STSU_021280</name>
</gene>
<dbReference type="EMBL" id="CP029159">
    <property type="protein sequence ID" value="QKM69325.1"/>
    <property type="molecule type" value="Genomic_DNA"/>
</dbReference>
<evidence type="ECO:0000256" key="1">
    <source>
        <dbReference type="SAM" id="MobiDB-lite"/>
    </source>
</evidence>
<dbReference type="SUPFAM" id="SSF52833">
    <property type="entry name" value="Thioredoxin-like"/>
    <property type="match status" value="1"/>
</dbReference>
<feature type="compositionally biased region" description="Low complexity" evidence="1">
    <location>
        <begin position="162"/>
        <end position="180"/>
    </location>
</feature>